<dbReference type="Proteomes" id="UP000216063">
    <property type="component" value="Unassembled WGS sequence"/>
</dbReference>
<evidence type="ECO:0000313" key="2">
    <source>
        <dbReference type="EMBL" id="OYN81134.1"/>
    </source>
</evidence>
<sequence length="78" mass="7991">MRAPLAVEPAVPADESSPVDEALLEEPPCVVPCDDRPDVEPVEFPEPLESAAATGMAAAAAPTPSATANTPTRPTQRA</sequence>
<name>A0A255DPG3_9MYCO</name>
<keyword evidence="3" id="KW-1185">Reference proteome</keyword>
<dbReference type="AlphaFoldDB" id="A0A255DPG3"/>
<organism evidence="2 3">
    <name type="scientific">Mycolicibacterium sphagni</name>
    <dbReference type="NCBI Taxonomy" id="1786"/>
    <lineage>
        <taxon>Bacteria</taxon>
        <taxon>Bacillati</taxon>
        <taxon>Actinomycetota</taxon>
        <taxon>Actinomycetes</taxon>
        <taxon>Mycobacteriales</taxon>
        <taxon>Mycobacteriaceae</taxon>
        <taxon>Mycolicibacterium</taxon>
    </lineage>
</organism>
<evidence type="ECO:0000256" key="1">
    <source>
        <dbReference type="SAM" id="MobiDB-lite"/>
    </source>
</evidence>
<accession>A0A255DPG3</accession>
<comment type="caution">
    <text evidence="2">The sequence shown here is derived from an EMBL/GenBank/DDBJ whole genome shotgun (WGS) entry which is preliminary data.</text>
</comment>
<proteinExistence type="predicted"/>
<gene>
    <name evidence="2" type="ORF">CG716_06205</name>
</gene>
<feature type="region of interest" description="Disordered" evidence="1">
    <location>
        <begin position="1"/>
        <end position="21"/>
    </location>
</feature>
<protein>
    <submittedName>
        <fullName evidence="2">Uncharacterized protein</fullName>
    </submittedName>
</protein>
<reference evidence="2 3" key="1">
    <citation type="submission" date="2017-07" db="EMBL/GenBank/DDBJ databases">
        <title>The new phylogeny of genus Mycobacterium.</title>
        <authorList>
            <person name="Tortoli E."/>
            <person name="Trovato A."/>
            <person name="Cirillo D.M."/>
        </authorList>
    </citation>
    <scope>NUCLEOTIDE SEQUENCE [LARGE SCALE GENOMIC DNA]</scope>
    <source>
        <strain evidence="2 3">ATCC 33027</strain>
    </source>
</reference>
<feature type="region of interest" description="Disordered" evidence="1">
    <location>
        <begin position="48"/>
        <end position="78"/>
    </location>
</feature>
<feature type="compositionally biased region" description="Low complexity" evidence="1">
    <location>
        <begin position="51"/>
        <end position="78"/>
    </location>
</feature>
<evidence type="ECO:0000313" key="3">
    <source>
        <dbReference type="Proteomes" id="UP000216063"/>
    </source>
</evidence>
<dbReference type="EMBL" id="NOZR01000004">
    <property type="protein sequence ID" value="OYN81134.1"/>
    <property type="molecule type" value="Genomic_DNA"/>
</dbReference>